<dbReference type="InterPro" id="IPR036866">
    <property type="entry name" value="RibonucZ/Hydroxyglut_hydro"/>
</dbReference>
<accession>A0A645B6Y9</accession>
<dbReference type="InterPro" id="IPR001279">
    <property type="entry name" value="Metallo-B-lactamas"/>
</dbReference>
<comment type="caution">
    <text evidence="2">The sequence shown here is derived from an EMBL/GenBank/DDBJ whole genome shotgun (WGS) entry which is preliminary data.</text>
</comment>
<feature type="domain" description="Metallo-beta-lactamase" evidence="1">
    <location>
        <begin position="9"/>
        <end position="99"/>
    </location>
</feature>
<dbReference type="Gene3D" id="3.60.15.10">
    <property type="entry name" value="Ribonuclease Z/Hydroxyacylglutathione hydrolase-like"/>
    <property type="match status" value="1"/>
</dbReference>
<proteinExistence type="predicted"/>
<organism evidence="2">
    <name type="scientific">bioreactor metagenome</name>
    <dbReference type="NCBI Taxonomy" id="1076179"/>
    <lineage>
        <taxon>unclassified sequences</taxon>
        <taxon>metagenomes</taxon>
        <taxon>ecological metagenomes</taxon>
    </lineage>
</organism>
<dbReference type="EMBL" id="VSSQ01018206">
    <property type="protein sequence ID" value="MPM61195.1"/>
    <property type="molecule type" value="Genomic_DNA"/>
</dbReference>
<sequence>MPRKKFDVKHYIPITEETVFDLGGISIRVISAPGHTPGSCIFVDDEHKVLFMGDAVGNGGVSAWLWLPGCLKTSAYRDSLTVLQEKLKPYEAYAFLGGHRPQTLPTEDAPEGFPLNLQTVRDMYTLCGKMLDHSIEPVGKQKQFILTVWQYAYGITGMWVRKSMIG</sequence>
<dbReference type="AlphaFoldDB" id="A0A645B6Y9"/>
<protein>
    <recommendedName>
        <fullName evidence="1">Metallo-beta-lactamase domain-containing protein</fullName>
    </recommendedName>
</protein>
<reference evidence="2" key="1">
    <citation type="submission" date="2019-08" db="EMBL/GenBank/DDBJ databases">
        <authorList>
            <person name="Kucharzyk K."/>
            <person name="Murdoch R.W."/>
            <person name="Higgins S."/>
            <person name="Loffler F."/>
        </authorList>
    </citation>
    <scope>NUCLEOTIDE SEQUENCE</scope>
</reference>
<dbReference type="SUPFAM" id="SSF56281">
    <property type="entry name" value="Metallo-hydrolase/oxidoreductase"/>
    <property type="match status" value="1"/>
</dbReference>
<gene>
    <name evidence="2" type="ORF">SDC9_108051</name>
</gene>
<dbReference type="Pfam" id="PF00753">
    <property type="entry name" value="Lactamase_B"/>
    <property type="match status" value="1"/>
</dbReference>
<evidence type="ECO:0000259" key="1">
    <source>
        <dbReference type="Pfam" id="PF00753"/>
    </source>
</evidence>
<name>A0A645B6Y9_9ZZZZ</name>
<evidence type="ECO:0000313" key="2">
    <source>
        <dbReference type="EMBL" id="MPM61195.1"/>
    </source>
</evidence>